<dbReference type="Proteomes" id="UP001501161">
    <property type="component" value="Unassembled WGS sequence"/>
</dbReference>
<reference evidence="3" key="1">
    <citation type="journal article" date="2019" name="Int. J. Syst. Evol. Microbiol.">
        <title>The Global Catalogue of Microorganisms (GCM) 10K type strain sequencing project: providing services to taxonomists for standard genome sequencing and annotation.</title>
        <authorList>
            <consortium name="The Broad Institute Genomics Platform"/>
            <consortium name="The Broad Institute Genome Sequencing Center for Infectious Disease"/>
            <person name="Wu L."/>
            <person name="Ma J."/>
        </authorList>
    </citation>
    <scope>NUCLEOTIDE SEQUENCE [LARGE SCALE GENOMIC DNA]</scope>
    <source>
        <strain evidence="3">JCM 13813</strain>
    </source>
</reference>
<evidence type="ECO:0000256" key="1">
    <source>
        <dbReference type="SAM" id="MobiDB-lite"/>
    </source>
</evidence>
<feature type="region of interest" description="Disordered" evidence="1">
    <location>
        <begin position="1"/>
        <end position="30"/>
    </location>
</feature>
<organism evidence="2 3">
    <name type="scientific">Nocardioides furvisabuli</name>
    <dbReference type="NCBI Taxonomy" id="375542"/>
    <lineage>
        <taxon>Bacteria</taxon>
        <taxon>Bacillati</taxon>
        <taxon>Actinomycetota</taxon>
        <taxon>Actinomycetes</taxon>
        <taxon>Propionibacteriales</taxon>
        <taxon>Nocardioidaceae</taxon>
        <taxon>Nocardioides</taxon>
    </lineage>
</organism>
<name>A0ABP5IGX8_9ACTN</name>
<protein>
    <submittedName>
        <fullName evidence="2">Uncharacterized protein</fullName>
    </submittedName>
</protein>
<evidence type="ECO:0000313" key="3">
    <source>
        <dbReference type="Proteomes" id="UP001501161"/>
    </source>
</evidence>
<feature type="region of interest" description="Disordered" evidence="1">
    <location>
        <begin position="45"/>
        <end position="72"/>
    </location>
</feature>
<evidence type="ECO:0000313" key="2">
    <source>
        <dbReference type="EMBL" id="GAA2097665.1"/>
    </source>
</evidence>
<proteinExistence type="predicted"/>
<dbReference type="EMBL" id="BAAAMQ010000005">
    <property type="protein sequence ID" value="GAA2097665.1"/>
    <property type="molecule type" value="Genomic_DNA"/>
</dbReference>
<sequence>MNRSPSRFNRDVRSETSVSDRDVSTKRRTPTVTFTRWPSLLSEHLKPTADLHPDSAPTGDNGDTGDTTLGVI</sequence>
<feature type="compositionally biased region" description="Basic and acidic residues" evidence="1">
    <location>
        <begin position="8"/>
        <end position="25"/>
    </location>
</feature>
<accession>A0ABP5IGX8</accession>
<keyword evidence="3" id="KW-1185">Reference proteome</keyword>
<gene>
    <name evidence="2" type="ORF">GCM10009726_06310</name>
</gene>
<feature type="compositionally biased region" description="Low complexity" evidence="1">
    <location>
        <begin position="58"/>
        <end position="72"/>
    </location>
</feature>
<comment type="caution">
    <text evidence="2">The sequence shown here is derived from an EMBL/GenBank/DDBJ whole genome shotgun (WGS) entry which is preliminary data.</text>
</comment>